<organism evidence="2 3">
    <name type="scientific">Xanthomonas sacchari</name>
    <dbReference type="NCBI Taxonomy" id="56458"/>
    <lineage>
        <taxon>Bacteria</taxon>
        <taxon>Pseudomonadati</taxon>
        <taxon>Pseudomonadota</taxon>
        <taxon>Gammaproteobacteria</taxon>
        <taxon>Lysobacterales</taxon>
        <taxon>Lysobacteraceae</taxon>
        <taxon>Xanthomonas</taxon>
    </lineage>
</organism>
<protein>
    <submittedName>
        <fullName evidence="2">Uncharacterized protein</fullName>
    </submittedName>
</protein>
<name>A0ABT3DWX0_9XANT</name>
<keyword evidence="1" id="KW-0472">Membrane</keyword>
<dbReference type="Proteomes" id="UP001320843">
    <property type="component" value="Unassembled WGS sequence"/>
</dbReference>
<feature type="transmembrane region" description="Helical" evidence="1">
    <location>
        <begin position="12"/>
        <end position="33"/>
    </location>
</feature>
<accession>A0ABT3DWX0</accession>
<dbReference type="EMBL" id="JANFWR010000016">
    <property type="protein sequence ID" value="MCW0400005.1"/>
    <property type="molecule type" value="Genomic_DNA"/>
</dbReference>
<dbReference type="RefSeq" id="WP_267082432.1">
    <property type="nucleotide sequence ID" value="NZ_CP099530.1"/>
</dbReference>
<proteinExistence type="predicted"/>
<keyword evidence="1" id="KW-0812">Transmembrane</keyword>
<evidence type="ECO:0000313" key="2">
    <source>
        <dbReference type="EMBL" id="MCW0400005.1"/>
    </source>
</evidence>
<evidence type="ECO:0000256" key="1">
    <source>
        <dbReference type="SAM" id="Phobius"/>
    </source>
</evidence>
<gene>
    <name evidence="2" type="ORF">NB700_002561</name>
</gene>
<sequence length="74" mass="7984">MLSQIWESWQFNLGLGLASLGAGLLVVSPCLLVPSWRRKLLRSNLDMEGVGLIALTVVLVAFGFYNYVSAGNGT</sequence>
<reference evidence="2 3" key="1">
    <citation type="submission" date="2022-06" db="EMBL/GenBank/DDBJ databases">
        <title>Dynamics of rice microbiomes reveals core vertical transmitted seed endophytes.</title>
        <authorList>
            <person name="Liao K."/>
            <person name="Zhang X."/>
        </authorList>
    </citation>
    <scope>NUCLEOTIDE SEQUENCE [LARGE SCALE GENOMIC DNA]</scope>
    <source>
        <strain evidence="2 3">YT10-10-1</strain>
    </source>
</reference>
<keyword evidence="3" id="KW-1185">Reference proteome</keyword>
<feature type="transmembrane region" description="Helical" evidence="1">
    <location>
        <begin position="45"/>
        <end position="68"/>
    </location>
</feature>
<evidence type="ECO:0000313" key="3">
    <source>
        <dbReference type="Proteomes" id="UP001320843"/>
    </source>
</evidence>
<keyword evidence="1" id="KW-1133">Transmembrane helix</keyword>
<comment type="caution">
    <text evidence="2">The sequence shown here is derived from an EMBL/GenBank/DDBJ whole genome shotgun (WGS) entry which is preliminary data.</text>
</comment>